<gene>
    <name evidence="1" type="ORF">K493DRAFT_84747</name>
</gene>
<reference evidence="1 2" key="1">
    <citation type="submission" date="2016-07" db="EMBL/GenBank/DDBJ databases">
        <title>Pervasive Adenine N6-methylation of Active Genes in Fungi.</title>
        <authorList>
            <consortium name="DOE Joint Genome Institute"/>
            <person name="Mondo S.J."/>
            <person name="Dannebaum R.O."/>
            <person name="Kuo R.C."/>
            <person name="Labutti K."/>
            <person name="Haridas S."/>
            <person name="Kuo A."/>
            <person name="Salamov A."/>
            <person name="Ahrendt S.R."/>
            <person name="Lipzen A."/>
            <person name="Sullivan W."/>
            <person name="Andreopoulos W.B."/>
            <person name="Clum A."/>
            <person name="Lindquist E."/>
            <person name="Daum C."/>
            <person name="Ramamoorthy G.K."/>
            <person name="Gryganskyi A."/>
            <person name="Culley D."/>
            <person name="Magnuson J.K."/>
            <person name="James T.Y."/>
            <person name="O'Malley M.A."/>
            <person name="Stajich J.E."/>
            <person name="Spatafora J.W."/>
            <person name="Visel A."/>
            <person name="Grigoriev I.V."/>
        </authorList>
    </citation>
    <scope>NUCLEOTIDE SEQUENCE [LARGE SCALE GENOMIC DNA]</scope>
    <source>
        <strain evidence="1 2">CBS 931.73</strain>
    </source>
</reference>
<protein>
    <submittedName>
        <fullName evidence="1">Uncharacterized protein</fullName>
    </submittedName>
</protein>
<dbReference type="Gene3D" id="1.20.5.190">
    <property type="match status" value="1"/>
</dbReference>
<dbReference type="InParanoid" id="A0A1Y1XIP2"/>
<comment type="caution">
    <text evidence="1">The sequence shown here is derived from an EMBL/GenBank/DDBJ whole genome shotgun (WGS) entry which is preliminary data.</text>
</comment>
<dbReference type="Pfam" id="PF00612">
    <property type="entry name" value="IQ"/>
    <property type="match status" value="2"/>
</dbReference>
<accession>A0A1Y1XIP2</accession>
<dbReference type="STRING" id="1314790.A0A1Y1XIP2"/>
<dbReference type="OrthoDB" id="2163359at2759"/>
<organism evidence="1 2">
    <name type="scientific">Basidiobolus meristosporus CBS 931.73</name>
    <dbReference type="NCBI Taxonomy" id="1314790"/>
    <lineage>
        <taxon>Eukaryota</taxon>
        <taxon>Fungi</taxon>
        <taxon>Fungi incertae sedis</taxon>
        <taxon>Zoopagomycota</taxon>
        <taxon>Entomophthoromycotina</taxon>
        <taxon>Basidiobolomycetes</taxon>
        <taxon>Basidiobolales</taxon>
        <taxon>Basidiobolaceae</taxon>
        <taxon>Basidiobolus</taxon>
    </lineage>
</organism>
<dbReference type="AlphaFoldDB" id="A0A1Y1XIP2"/>
<dbReference type="EMBL" id="MCFE01000587">
    <property type="protein sequence ID" value="ORX85635.1"/>
    <property type="molecule type" value="Genomic_DNA"/>
</dbReference>
<dbReference type="CDD" id="cd23767">
    <property type="entry name" value="IQCD"/>
    <property type="match status" value="1"/>
</dbReference>
<name>A0A1Y1XIP2_9FUNG</name>
<evidence type="ECO:0000313" key="1">
    <source>
        <dbReference type="EMBL" id="ORX85635.1"/>
    </source>
</evidence>
<dbReference type="SMART" id="SM00015">
    <property type="entry name" value="IQ"/>
    <property type="match status" value="2"/>
</dbReference>
<keyword evidence="2" id="KW-1185">Reference proteome</keyword>
<dbReference type="InterPro" id="IPR027417">
    <property type="entry name" value="P-loop_NTPase"/>
</dbReference>
<dbReference type="SUPFAM" id="SSF52540">
    <property type="entry name" value="P-loop containing nucleoside triphosphate hydrolases"/>
    <property type="match status" value="1"/>
</dbReference>
<sequence length="177" mass="20751">MDIDTEQDLAAATIQRVWRGRMVRKRVGEYQRMRSAATRIQSLWRGYRLREANPRIMVKILQKRSKEQQKCIHRLTREVKTLQIQMDEEIMIQKEHADSLSYLHTEVRALKAEKAIAPKKSPTTLRKPRLSTGPPAVDVSKFVLQEDFAYLKAEIEYLHQRLEEMALDSYAHEDTSS</sequence>
<proteinExistence type="predicted"/>
<dbReference type="PROSITE" id="PS50096">
    <property type="entry name" value="IQ"/>
    <property type="match status" value="2"/>
</dbReference>
<dbReference type="InterPro" id="IPR000048">
    <property type="entry name" value="IQ_motif_EF-hand-BS"/>
</dbReference>
<evidence type="ECO:0000313" key="2">
    <source>
        <dbReference type="Proteomes" id="UP000193498"/>
    </source>
</evidence>
<dbReference type="Proteomes" id="UP000193498">
    <property type="component" value="Unassembled WGS sequence"/>
</dbReference>